<reference evidence="2 3" key="1">
    <citation type="submission" date="2016-07" db="EMBL/GenBank/DDBJ databases">
        <title>Multiple horizontal gene transfer events from other fungi enriched the ability of initially mycotrophic Trichoderma (Ascomycota) to feed on dead plant biomass.</title>
        <authorList>
            <consortium name="DOE Joint Genome Institute"/>
            <person name="Aerts A."/>
            <person name="Atanasova L."/>
            <person name="Chenthamara K."/>
            <person name="Zhang J."/>
            <person name="Grujic M."/>
            <person name="Henrissat B."/>
            <person name="Kuo A."/>
            <person name="Salamov A."/>
            <person name="Lipzen A."/>
            <person name="Labutti K."/>
            <person name="Barry K."/>
            <person name="Miao Y."/>
            <person name="Rahimi M.J."/>
            <person name="Shen Q."/>
            <person name="Grigoriev I.V."/>
            <person name="Kubicek C.P."/>
            <person name="Druzhinina I.S."/>
        </authorList>
    </citation>
    <scope>NUCLEOTIDE SEQUENCE [LARGE SCALE GENOMIC DNA]</scope>
    <source>
        <strain evidence="2 3">CBS 226.95</strain>
    </source>
</reference>
<dbReference type="AlphaFoldDB" id="A0A2T4A9R2"/>
<gene>
    <name evidence="2" type="ORF">M431DRAFT_495781</name>
</gene>
<accession>A0A2T4A9R2</accession>
<dbReference type="RefSeq" id="XP_024773507.1">
    <property type="nucleotide sequence ID" value="XM_024917413.1"/>
</dbReference>
<evidence type="ECO:0000256" key="1">
    <source>
        <dbReference type="SAM" id="MobiDB-lite"/>
    </source>
</evidence>
<proteinExistence type="predicted"/>
<name>A0A2T4A9R2_TRIHA</name>
<dbReference type="EMBL" id="KZ679681">
    <property type="protein sequence ID" value="PTB53830.1"/>
    <property type="molecule type" value="Genomic_DNA"/>
</dbReference>
<dbReference type="GeneID" id="36625982"/>
<feature type="region of interest" description="Disordered" evidence="1">
    <location>
        <begin position="1"/>
        <end position="28"/>
    </location>
</feature>
<dbReference type="Proteomes" id="UP000241690">
    <property type="component" value="Unassembled WGS sequence"/>
</dbReference>
<protein>
    <submittedName>
        <fullName evidence="2">Uncharacterized protein</fullName>
    </submittedName>
</protein>
<evidence type="ECO:0000313" key="2">
    <source>
        <dbReference type="EMBL" id="PTB53830.1"/>
    </source>
</evidence>
<organism evidence="2 3">
    <name type="scientific">Trichoderma harzianum CBS 226.95</name>
    <dbReference type="NCBI Taxonomy" id="983964"/>
    <lineage>
        <taxon>Eukaryota</taxon>
        <taxon>Fungi</taxon>
        <taxon>Dikarya</taxon>
        <taxon>Ascomycota</taxon>
        <taxon>Pezizomycotina</taxon>
        <taxon>Sordariomycetes</taxon>
        <taxon>Hypocreomycetidae</taxon>
        <taxon>Hypocreales</taxon>
        <taxon>Hypocreaceae</taxon>
        <taxon>Trichoderma</taxon>
    </lineage>
</organism>
<feature type="region of interest" description="Disordered" evidence="1">
    <location>
        <begin position="48"/>
        <end position="102"/>
    </location>
</feature>
<sequence length="117" mass="13220">MQNRAATLKNKIENDNPRITALGPGDSLNPPIDVDISELWRSLDEDHKSDFHSKPVQLNRRPAVPDWDSMQTDFTKPFPMGAISPNASPGLYAVHQPSPAQQQQYLQQRFNMNNPRA</sequence>
<evidence type="ECO:0000313" key="3">
    <source>
        <dbReference type="Proteomes" id="UP000241690"/>
    </source>
</evidence>
<keyword evidence="3" id="KW-1185">Reference proteome</keyword>